<dbReference type="PANTHER" id="PTHR10443">
    <property type="entry name" value="MICROSOMAL DIPEPTIDASE"/>
    <property type="match status" value="1"/>
</dbReference>
<dbReference type="EMBL" id="AP023321">
    <property type="protein sequence ID" value="BCI61091.1"/>
    <property type="molecule type" value="Genomic_DNA"/>
</dbReference>
<gene>
    <name evidence="1" type="ORF">C12CBH8_17300</name>
</gene>
<protein>
    <submittedName>
        <fullName evidence="1">Dipeptidase</fullName>
    </submittedName>
</protein>
<reference evidence="2" key="1">
    <citation type="submission" date="2020-07" db="EMBL/GenBank/DDBJ databases">
        <title>Complete genome sequencing of Clostridia bacterium strain 12CBH8.</title>
        <authorList>
            <person name="Sakamoto M."/>
            <person name="Murakami T."/>
            <person name="Mori H."/>
        </authorList>
    </citation>
    <scope>NUCLEOTIDE SEQUENCE [LARGE SCALE GENOMIC DNA]</scope>
    <source>
        <strain evidence="2">12CBH8</strain>
    </source>
</reference>
<name>A0A7I8D2N2_9FIRM</name>
<dbReference type="Gene3D" id="3.20.20.140">
    <property type="entry name" value="Metal-dependent hydrolases"/>
    <property type="match status" value="1"/>
</dbReference>
<dbReference type="Pfam" id="PF01244">
    <property type="entry name" value="Peptidase_M19"/>
    <property type="match status" value="1"/>
</dbReference>
<dbReference type="KEGG" id="sman:C12CBH8_17300"/>
<organism evidence="1 2">
    <name type="scientific">Solibaculum mannosilyticum</name>
    <dbReference type="NCBI Taxonomy" id="2780922"/>
    <lineage>
        <taxon>Bacteria</taxon>
        <taxon>Bacillati</taxon>
        <taxon>Bacillota</taxon>
        <taxon>Clostridia</taxon>
        <taxon>Eubacteriales</taxon>
        <taxon>Oscillospiraceae</taxon>
        <taxon>Solibaculum</taxon>
    </lineage>
</organism>
<dbReference type="SUPFAM" id="SSF51556">
    <property type="entry name" value="Metallo-dependent hydrolases"/>
    <property type="match status" value="1"/>
</dbReference>
<dbReference type="PANTHER" id="PTHR10443:SF12">
    <property type="entry name" value="DIPEPTIDASE"/>
    <property type="match status" value="1"/>
</dbReference>
<evidence type="ECO:0000313" key="2">
    <source>
        <dbReference type="Proteomes" id="UP000593890"/>
    </source>
</evidence>
<dbReference type="CDD" id="cd01301">
    <property type="entry name" value="rDP_like"/>
    <property type="match status" value="1"/>
</dbReference>
<dbReference type="GO" id="GO:0070573">
    <property type="term" value="F:metallodipeptidase activity"/>
    <property type="evidence" value="ECO:0007669"/>
    <property type="project" value="InterPro"/>
</dbReference>
<accession>A0A7I8D2N2</accession>
<sequence>MKLFDAHCDTLYEGCLKNIPLLDGILNISLERGLSYAPWCQVFAIFIPDELHGDEALKHFDRCRDYLEEQMAECRSLMRLCRTAEDMREAARTGQCAAILSVEGGAAVGGKLERLRYLYDRDVRLLTLTWNGRDEIADGVLVPDAGGLTPFGYEAVELCQELGIVVDVSHLAEKGFWDVEGCMRLPYVASHSNAKPVCGHVRNLTDRQFEAIRNRRGLVGLNFCPAFLRDGEDSVDGEGYATMEDIEHHLAHFLALGGEDVVCLGTDFDGAPMPQGVRGIEDLERLYLFLEDKGYSKRLLDKVFFQNGWDFFQNALTGGL</sequence>
<dbReference type="InterPro" id="IPR008257">
    <property type="entry name" value="Pept_M19"/>
</dbReference>
<dbReference type="Proteomes" id="UP000593890">
    <property type="component" value="Chromosome"/>
</dbReference>
<dbReference type="RefSeq" id="WP_090264555.1">
    <property type="nucleotide sequence ID" value="NZ_AP023321.1"/>
</dbReference>
<dbReference type="GO" id="GO:0006508">
    <property type="term" value="P:proteolysis"/>
    <property type="evidence" value="ECO:0007669"/>
    <property type="project" value="InterPro"/>
</dbReference>
<keyword evidence="2" id="KW-1185">Reference proteome</keyword>
<dbReference type="AlphaFoldDB" id="A0A7I8D2N2"/>
<dbReference type="PROSITE" id="PS51365">
    <property type="entry name" value="RENAL_DIPEPTIDASE_2"/>
    <property type="match status" value="1"/>
</dbReference>
<dbReference type="InterPro" id="IPR032466">
    <property type="entry name" value="Metal_Hydrolase"/>
</dbReference>
<proteinExistence type="predicted"/>
<evidence type="ECO:0000313" key="1">
    <source>
        <dbReference type="EMBL" id="BCI61091.1"/>
    </source>
</evidence>